<dbReference type="RefSeq" id="WP_006392828.1">
    <property type="nucleotide sequence ID" value="NZ_CP014060.2"/>
</dbReference>
<dbReference type="Pfam" id="PF09474">
    <property type="entry name" value="Type_III_YscX"/>
    <property type="match status" value="1"/>
</dbReference>
<protein>
    <recommendedName>
        <fullName evidence="3">Type III secretion protein, YscX family</fullName>
    </recommendedName>
</protein>
<accession>A0A0X8P5K1</accession>
<dbReference type="AlphaFoldDB" id="A0A0X8P5K1"/>
<proteinExistence type="predicted"/>
<evidence type="ECO:0000313" key="1">
    <source>
        <dbReference type="EMBL" id="AMG40271.1"/>
    </source>
</evidence>
<sequence>MSDMRISGFAFDRGLDGISYAGRETTGQHLPERQELAPPADGVKAQLAQLLDTPNIDRYLDGQLRPTVANRDLLLPGKFAQALQATLEGLSAAAEQSQDRNPEDARALNRAVRLLKDEAGLRDLVAMYRSALYQG</sequence>
<dbReference type="InterPro" id="IPR012672">
    <property type="entry name" value="T3SS_YscX"/>
</dbReference>
<evidence type="ECO:0000313" key="2">
    <source>
        <dbReference type="Proteomes" id="UP000060602"/>
    </source>
</evidence>
<dbReference type="Proteomes" id="UP000060602">
    <property type="component" value="Chromosome"/>
</dbReference>
<dbReference type="EMBL" id="CP014060">
    <property type="protein sequence ID" value="AMG40271.1"/>
    <property type="molecule type" value="Genomic_DNA"/>
</dbReference>
<organism evidence="1 2">
    <name type="scientific">Alcaligenes xylosoxydans xylosoxydans</name>
    <name type="common">Achromobacter xylosoxidans</name>
    <dbReference type="NCBI Taxonomy" id="85698"/>
    <lineage>
        <taxon>Bacteria</taxon>
        <taxon>Pseudomonadati</taxon>
        <taxon>Pseudomonadota</taxon>
        <taxon>Betaproteobacteria</taxon>
        <taxon>Burkholderiales</taxon>
        <taxon>Alcaligenaceae</taxon>
        <taxon>Achromobacter</taxon>
    </lineage>
</organism>
<evidence type="ECO:0008006" key="3">
    <source>
        <dbReference type="Google" id="ProtNLM"/>
    </source>
</evidence>
<reference evidence="2" key="1">
    <citation type="submission" date="2015-12" db="EMBL/GenBank/DDBJ databases">
        <title>FDA dAtabase for Regulatory Grade micrObial Sequences (FDA-ARGOS): Supporting development and validation of Infectious Disease Dx tests.</title>
        <authorList>
            <person name="Case J."/>
            <person name="Tallon L."/>
            <person name="Sadzewicz L."/>
            <person name="Sengamalay N."/>
            <person name="Ott S."/>
            <person name="Godinez A."/>
            <person name="Nagaraj S."/>
            <person name="Nadendla S."/>
            <person name="Sichtig H."/>
        </authorList>
    </citation>
    <scope>NUCLEOTIDE SEQUENCE [LARGE SCALE GENOMIC DNA]</scope>
    <source>
        <strain evidence="2">FDAARGOS_147</strain>
    </source>
</reference>
<name>A0A0X8P5K1_ALCXX</name>
<gene>
    <name evidence="1" type="ORF">AL504_15295</name>
</gene>